<accession>A0A8H7E2E4</accession>
<dbReference type="GO" id="GO:0016651">
    <property type="term" value="F:oxidoreductase activity, acting on NAD(P)H"/>
    <property type="evidence" value="ECO:0007669"/>
    <property type="project" value="InterPro"/>
</dbReference>
<dbReference type="Proteomes" id="UP000606974">
    <property type="component" value="Unassembled WGS sequence"/>
</dbReference>
<keyword evidence="3" id="KW-1185">Reference proteome</keyword>
<dbReference type="PANTHER" id="PTHR45348">
    <property type="entry name" value="HYPOTHETICAL OXIDOREDUCTASE (EUROFUNG)"/>
    <property type="match status" value="1"/>
</dbReference>
<dbReference type="AlphaFoldDB" id="A0A8H7E2E4"/>
<dbReference type="PANTHER" id="PTHR45348:SF2">
    <property type="entry name" value="ZINC-TYPE ALCOHOL DEHYDROGENASE-LIKE PROTEIN C2E1P3.01"/>
    <property type="match status" value="1"/>
</dbReference>
<sequence>MQICAEALTSRSGSHYGCLLQPGFPRKDVTVTFTVLHTCFGETFRRNGIPWEVADLQDDYEFAVGWTAVFEKLLAERKVKVHPPKVMDGGLDKLPDGLDLLRDDKVSGQKLVYMVG</sequence>
<name>A0A8H7E2E4_9EURO</name>
<organism evidence="2 3">
    <name type="scientific">Endocarpon pusillum</name>
    <dbReference type="NCBI Taxonomy" id="364733"/>
    <lineage>
        <taxon>Eukaryota</taxon>
        <taxon>Fungi</taxon>
        <taxon>Dikarya</taxon>
        <taxon>Ascomycota</taxon>
        <taxon>Pezizomycotina</taxon>
        <taxon>Eurotiomycetes</taxon>
        <taxon>Chaetothyriomycetidae</taxon>
        <taxon>Verrucariales</taxon>
        <taxon>Verrucariaceae</taxon>
        <taxon>Endocarpon</taxon>
    </lineage>
</organism>
<proteinExistence type="predicted"/>
<dbReference type="InterPro" id="IPR047122">
    <property type="entry name" value="Trans-enoyl_RdTase-like"/>
</dbReference>
<dbReference type="OrthoDB" id="48317at2759"/>
<evidence type="ECO:0000313" key="2">
    <source>
        <dbReference type="EMBL" id="KAF7505603.1"/>
    </source>
</evidence>
<dbReference type="Gene3D" id="3.90.180.10">
    <property type="entry name" value="Medium-chain alcohol dehydrogenases, catalytic domain"/>
    <property type="match status" value="1"/>
</dbReference>
<dbReference type="Gene3D" id="3.40.50.720">
    <property type="entry name" value="NAD(P)-binding Rossmann-like Domain"/>
    <property type="match status" value="1"/>
</dbReference>
<keyword evidence="1" id="KW-0560">Oxidoreductase</keyword>
<protein>
    <recommendedName>
        <fullName evidence="4">Alcohol dehydrogenase-like C-terminal domain-containing protein</fullName>
    </recommendedName>
</protein>
<dbReference type="EMBL" id="JAACFV010000105">
    <property type="protein sequence ID" value="KAF7505603.1"/>
    <property type="molecule type" value="Genomic_DNA"/>
</dbReference>
<comment type="caution">
    <text evidence="2">The sequence shown here is derived from an EMBL/GenBank/DDBJ whole genome shotgun (WGS) entry which is preliminary data.</text>
</comment>
<evidence type="ECO:0000313" key="3">
    <source>
        <dbReference type="Proteomes" id="UP000606974"/>
    </source>
</evidence>
<evidence type="ECO:0000256" key="1">
    <source>
        <dbReference type="ARBA" id="ARBA00023002"/>
    </source>
</evidence>
<evidence type="ECO:0008006" key="4">
    <source>
        <dbReference type="Google" id="ProtNLM"/>
    </source>
</evidence>
<gene>
    <name evidence="2" type="ORF">GJ744_000612</name>
</gene>
<reference evidence="2" key="1">
    <citation type="submission" date="2020-02" db="EMBL/GenBank/DDBJ databases">
        <authorList>
            <person name="Palmer J.M."/>
        </authorList>
    </citation>
    <scope>NUCLEOTIDE SEQUENCE</scope>
    <source>
        <strain evidence="2">EPUS1.4</strain>
        <tissue evidence="2">Thallus</tissue>
    </source>
</reference>